<dbReference type="OrthoDB" id="20872at2759"/>
<dbReference type="Pfam" id="PF01048">
    <property type="entry name" value="PNP_UDP_1"/>
    <property type="match status" value="1"/>
</dbReference>
<evidence type="ECO:0000259" key="2">
    <source>
        <dbReference type="Pfam" id="PF01048"/>
    </source>
</evidence>
<dbReference type="Gene3D" id="3.40.50.1580">
    <property type="entry name" value="Nucleoside phosphorylase domain"/>
    <property type="match status" value="1"/>
</dbReference>
<dbReference type="GO" id="GO:0009116">
    <property type="term" value="P:nucleoside metabolic process"/>
    <property type="evidence" value="ECO:0007669"/>
    <property type="project" value="InterPro"/>
</dbReference>
<protein>
    <recommendedName>
        <fullName evidence="2">Nucleoside phosphorylase domain-containing protein</fullName>
    </recommendedName>
</protein>
<sequence length="556" mass="62229">MGKVHAASAAASLKASYTNLRLAIVVGICGGVPRLSEDEDEILLGDVVISNALIQFDFGRRYPGGLFRRKASVQQSLGRSEELEFKRELEQNDPIRAQDPTIHIGPVASGDTVMKSGEDRDRIANEEGVIAFEMEGAGIWDEMPCLVIKGVCDYADSHKHKRWQDFAAATAAAAMKALLEALVDIQKPLNYPQLAFMAFKHQSLCAQVPLSPILVIDARGGNLPFHLESIGSKELFIEILKFRFHDLGTKKIDRGEWFLEDQSTGQRLDLSKPWQSIIKVLKMSMVFRRRNESRTECPSCQFMNPGLSTDAIQCHRCGLTYRRVEEIQSIQIDPEPNQEAKLSASTHPVGPKRPTQPSPEDEIGRYKQIQLVDVDFKIDQAYKGEQPIDTAVLLSRRDLRDSEHLAEELASIYGLSNQDSLALAKMAISSLPTSTGLLSHMGDLEDGMLPGDLQRAPFYDPVLERQMSHAEAKFFYQRSQAHIQSADPHDVELSNDGNKYDLEDDVLPRNSPSSTTFYDPIAEREIARIDAKSFYERSQLESMRIRDELDHGEGSD</sequence>
<feature type="domain" description="Nucleoside phosphorylase" evidence="2">
    <location>
        <begin position="1"/>
        <end position="182"/>
    </location>
</feature>
<keyword evidence="4" id="KW-1185">Reference proteome</keyword>
<dbReference type="PANTHER" id="PTHR46082:SF6">
    <property type="entry name" value="AAA+ ATPASE DOMAIN-CONTAINING PROTEIN-RELATED"/>
    <property type="match status" value="1"/>
</dbReference>
<reference evidence="3" key="1">
    <citation type="submission" date="2020-03" db="EMBL/GenBank/DDBJ databases">
        <title>Draft Genome Sequence of Cylindrodendrum hubeiense.</title>
        <authorList>
            <person name="Buettner E."/>
            <person name="Kellner H."/>
        </authorList>
    </citation>
    <scope>NUCLEOTIDE SEQUENCE</scope>
    <source>
        <strain evidence="3">IHI 201604</strain>
    </source>
</reference>
<dbReference type="PANTHER" id="PTHR46082">
    <property type="entry name" value="ATP/GTP-BINDING PROTEIN-RELATED"/>
    <property type="match status" value="1"/>
</dbReference>
<dbReference type="InterPro" id="IPR035994">
    <property type="entry name" value="Nucleoside_phosphorylase_sf"/>
</dbReference>
<dbReference type="InterPro" id="IPR053137">
    <property type="entry name" value="NLR-like"/>
</dbReference>
<feature type="region of interest" description="Disordered" evidence="1">
    <location>
        <begin position="330"/>
        <end position="364"/>
    </location>
</feature>
<dbReference type="Proteomes" id="UP000722485">
    <property type="component" value="Unassembled WGS sequence"/>
</dbReference>
<accession>A0A9P5HMN8</accession>
<dbReference type="AlphaFoldDB" id="A0A9P5HMN8"/>
<organism evidence="3 4">
    <name type="scientific">Cylindrodendrum hubeiense</name>
    <dbReference type="NCBI Taxonomy" id="595255"/>
    <lineage>
        <taxon>Eukaryota</taxon>
        <taxon>Fungi</taxon>
        <taxon>Dikarya</taxon>
        <taxon>Ascomycota</taxon>
        <taxon>Pezizomycotina</taxon>
        <taxon>Sordariomycetes</taxon>
        <taxon>Hypocreomycetidae</taxon>
        <taxon>Hypocreales</taxon>
        <taxon>Nectriaceae</taxon>
        <taxon>Cylindrodendrum</taxon>
    </lineage>
</organism>
<evidence type="ECO:0000313" key="3">
    <source>
        <dbReference type="EMBL" id="KAF7557262.1"/>
    </source>
</evidence>
<evidence type="ECO:0000256" key="1">
    <source>
        <dbReference type="SAM" id="MobiDB-lite"/>
    </source>
</evidence>
<feature type="region of interest" description="Disordered" evidence="1">
    <location>
        <begin position="485"/>
        <end position="514"/>
    </location>
</feature>
<dbReference type="GO" id="GO:0003824">
    <property type="term" value="F:catalytic activity"/>
    <property type="evidence" value="ECO:0007669"/>
    <property type="project" value="InterPro"/>
</dbReference>
<dbReference type="EMBL" id="JAANBB010000006">
    <property type="protein sequence ID" value="KAF7557262.1"/>
    <property type="molecule type" value="Genomic_DNA"/>
</dbReference>
<dbReference type="InterPro" id="IPR000845">
    <property type="entry name" value="Nucleoside_phosphorylase_d"/>
</dbReference>
<comment type="caution">
    <text evidence="3">The sequence shown here is derived from an EMBL/GenBank/DDBJ whole genome shotgun (WGS) entry which is preliminary data.</text>
</comment>
<gene>
    <name evidence="3" type="ORF">G7Z17_g824</name>
</gene>
<proteinExistence type="predicted"/>
<name>A0A9P5HMN8_9HYPO</name>
<dbReference type="SUPFAM" id="SSF53167">
    <property type="entry name" value="Purine and uridine phosphorylases"/>
    <property type="match status" value="1"/>
</dbReference>
<evidence type="ECO:0000313" key="4">
    <source>
        <dbReference type="Proteomes" id="UP000722485"/>
    </source>
</evidence>